<dbReference type="PROSITE" id="PS51318">
    <property type="entry name" value="TAT"/>
    <property type="match status" value="1"/>
</dbReference>
<dbReference type="InterPro" id="IPR050463">
    <property type="entry name" value="Gfo/Idh/MocA_oxidrdct_glycsds"/>
</dbReference>
<sequence>MATQPTRRNFIKSSSLALAGITVSGVGTTTFAAPFIDSGRRIIGANDRVRTGFIGVGNRGTQLLSLFMEQPDCEVAALCDVYKPYVTRNYAEVDPRHIKAMPRQIPKMGERFPGQVKRVADYRRVLDDKSIDAVCIATPDHWHALQTIDAIKAGKDVYVEKPLSKTIQEGRAMVNAGKNSKQIITVGLNRRAAPTFQKLAREIPAGKIGKVTFATCSHVSNMCFNGIGKLKPEAPPANFNWDLWLGPRAYRPYQYNIAPYMFRWWDDYANQLSNNGIHYLDLIRWLIGEEAPVAVSAHGGKYVLDDDRTIPDTMHVTYEFGSGVLVTATILEASSGSFVPHGFLELRGTNGTLYTGEDDYKVVPAQPGQFQTWPSPVPAENFVLDKHDPELPQGSYKNSTFSNIRNFLDCVKSRKEPWATLETGHRSTTMAHLGTIAMHTKQRLEWDGVNERFTNSEEANKWLSYAYREPWKLHV</sequence>
<dbReference type="SUPFAM" id="SSF55347">
    <property type="entry name" value="Glyceraldehyde-3-phosphate dehydrogenase-like, C-terminal domain"/>
    <property type="match status" value="1"/>
</dbReference>
<comment type="caution">
    <text evidence="3">The sequence shown here is derived from an EMBL/GenBank/DDBJ whole genome shotgun (WGS) entry which is preliminary data.</text>
</comment>
<dbReference type="InterPro" id="IPR004104">
    <property type="entry name" value="Gfo/Idh/MocA-like_OxRdtase_C"/>
</dbReference>
<evidence type="ECO:0000259" key="2">
    <source>
        <dbReference type="Pfam" id="PF02894"/>
    </source>
</evidence>
<keyword evidence="4" id="KW-1185">Reference proteome</keyword>
<dbReference type="RefSeq" id="WP_231004488.1">
    <property type="nucleotide sequence ID" value="NZ_JAJNEC010000005.1"/>
</dbReference>
<dbReference type="SUPFAM" id="SSF51735">
    <property type="entry name" value="NAD(P)-binding Rossmann-fold domains"/>
    <property type="match status" value="1"/>
</dbReference>
<protein>
    <submittedName>
        <fullName evidence="3">Gfo/Idh/MocA family oxidoreductase</fullName>
    </submittedName>
</protein>
<dbReference type="Gene3D" id="3.30.360.10">
    <property type="entry name" value="Dihydrodipicolinate Reductase, domain 2"/>
    <property type="match status" value="1"/>
</dbReference>
<dbReference type="Gene3D" id="3.40.50.720">
    <property type="entry name" value="NAD(P)-binding Rossmann-like Domain"/>
    <property type="match status" value="1"/>
</dbReference>
<feature type="domain" description="Gfo/Idh/MocA-like oxidoreductase N-terminal" evidence="1">
    <location>
        <begin position="50"/>
        <end position="187"/>
    </location>
</feature>
<accession>A0ABS8PQ64</accession>
<dbReference type="Pfam" id="PF02894">
    <property type="entry name" value="GFO_IDH_MocA_C"/>
    <property type="match status" value="1"/>
</dbReference>
<organism evidence="3 4">
    <name type="scientific">Niabella pedocola</name>
    <dbReference type="NCBI Taxonomy" id="1752077"/>
    <lineage>
        <taxon>Bacteria</taxon>
        <taxon>Pseudomonadati</taxon>
        <taxon>Bacteroidota</taxon>
        <taxon>Chitinophagia</taxon>
        <taxon>Chitinophagales</taxon>
        <taxon>Chitinophagaceae</taxon>
        <taxon>Niabella</taxon>
    </lineage>
</organism>
<dbReference type="InterPro" id="IPR006311">
    <property type="entry name" value="TAT_signal"/>
</dbReference>
<gene>
    <name evidence="3" type="ORF">LQ567_10675</name>
</gene>
<proteinExistence type="predicted"/>
<evidence type="ECO:0000313" key="4">
    <source>
        <dbReference type="Proteomes" id="UP001199816"/>
    </source>
</evidence>
<dbReference type="Proteomes" id="UP001199816">
    <property type="component" value="Unassembled WGS sequence"/>
</dbReference>
<reference evidence="3 4" key="1">
    <citation type="submission" date="2021-11" db="EMBL/GenBank/DDBJ databases">
        <title>Genomic of Niabella pedocola.</title>
        <authorList>
            <person name="Wu T."/>
        </authorList>
    </citation>
    <scope>NUCLEOTIDE SEQUENCE [LARGE SCALE GENOMIC DNA]</scope>
    <source>
        <strain evidence="3 4">JCM 31011</strain>
    </source>
</reference>
<dbReference type="PANTHER" id="PTHR43818:SF5">
    <property type="entry name" value="OXIDOREDUCTASE FAMILY PROTEIN"/>
    <property type="match status" value="1"/>
</dbReference>
<evidence type="ECO:0000259" key="1">
    <source>
        <dbReference type="Pfam" id="PF01408"/>
    </source>
</evidence>
<evidence type="ECO:0000313" key="3">
    <source>
        <dbReference type="EMBL" id="MCD2423224.1"/>
    </source>
</evidence>
<dbReference type="InterPro" id="IPR000683">
    <property type="entry name" value="Gfo/Idh/MocA-like_OxRdtase_N"/>
</dbReference>
<feature type="domain" description="Gfo/Idh/MocA-like oxidoreductase C-terminal" evidence="2">
    <location>
        <begin position="272"/>
        <end position="443"/>
    </location>
</feature>
<dbReference type="Pfam" id="PF01408">
    <property type="entry name" value="GFO_IDH_MocA"/>
    <property type="match status" value="1"/>
</dbReference>
<dbReference type="PANTHER" id="PTHR43818">
    <property type="entry name" value="BCDNA.GH03377"/>
    <property type="match status" value="1"/>
</dbReference>
<name>A0ABS8PQ64_9BACT</name>
<dbReference type="InterPro" id="IPR036291">
    <property type="entry name" value="NAD(P)-bd_dom_sf"/>
</dbReference>
<dbReference type="EMBL" id="JAJNEC010000005">
    <property type="protein sequence ID" value="MCD2423224.1"/>
    <property type="molecule type" value="Genomic_DNA"/>
</dbReference>